<evidence type="ECO:0000256" key="2">
    <source>
        <dbReference type="ARBA" id="ARBA00022723"/>
    </source>
</evidence>
<dbReference type="GO" id="GO:0046872">
    <property type="term" value="F:metal ion binding"/>
    <property type="evidence" value="ECO:0007669"/>
    <property type="project" value="UniProtKB-KW"/>
</dbReference>
<reference evidence="4 5" key="1">
    <citation type="journal article" date="2014" name="Int. J. Syst. Evol. Microbiol.">
        <title>Sneathiella chungangensis sp. nov., isolated from a marine sand, and emended description of the genus Sneathiella.</title>
        <authorList>
            <person name="Siamphan C."/>
            <person name="Kim H."/>
            <person name="Lee J.S."/>
            <person name="Kim W."/>
        </authorList>
    </citation>
    <scope>NUCLEOTIDE SEQUENCE [LARGE SCALE GENOMIC DNA]</scope>
    <source>
        <strain evidence="4 5">KCTC 32476</strain>
    </source>
</reference>
<sequence length="285" mass="31036">MRLASFLHDGEIKLGLLKADGIVDIRSQIPGLPASIKEILRQDKLSEIRKSLGDLEDSEAIRIEDVTFLPPISDAEKIICIGRNYAAHAKEGGAETPSYPEIFLRTNRSILGHDQPIIRPKCSDKLDYEGELVVVIGKTARHVTEKDALDYVAGYSIFNEATLRDYQRKSTQWTIGKNFDKTGGFGPCLVTPEKLPPGATGLSIKTFLNCNLMQDGNTGDLVFPIAKLIALLSECMTLVPGDVIVTGTPSGVGYARNPPVWMKPGDICQVSIEGIGTLSNPIEDE</sequence>
<dbReference type="Gene3D" id="3.90.850.10">
    <property type="entry name" value="Fumarylacetoacetase-like, C-terminal domain"/>
    <property type="match status" value="1"/>
</dbReference>
<dbReference type="InterPro" id="IPR011234">
    <property type="entry name" value="Fumarylacetoacetase-like_C"/>
</dbReference>
<evidence type="ECO:0000313" key="5">
    <source>
        <dbReference type="Proteomes" id="UP000445696"/>
    </source>
</evidence>
<dbReference type="GO" id="GO:0016853">
    <property type="term" value="F:isomerase activity"/>
    <property type="evidence" value="ECO:0007669"/>
    <property type="project" value="UniProtKB-ARBA"/>
</dbReference>
<dbReference type="InterPro" id="IPR036663">
    <property type="entry name" value="Fumarylacetoacetase_C_sf"/>
</dbReference>
<evidence type="ECO:0000259" key="3">
    <source>
        <dbReference type="Pfam" id="PF01557"/>
    </source>
</evidence>
<name>A0A845MGQ1_9PROT</name>
<dbReference type="Proteomes" id="UP000445696">
    <property type="component" value="Unassembled WGS sequence"/>
</dbReference>
<keyword evidence="5" id="KW-1185">Reference proteome</keyword>
<organism evidence="4 5">
    <name type="scientific">Sneathiella chungangensis</name>
    <dbReference type="NCBI Taxonomy" id="1418234"/>
    <lineage>
        <taxon>Bacteria</taxon>
        <taxon>Pseudomonadati</taxon>
        <taxon>Pseudomonadota</taxon>
        <taxon>Alphaproteobacteria</taxon>
        <taxon>Sneathiellales</taxon>
        <taxon>Sneathiellaceae</taxon>
        <taxon>Sneathiella</taxon>
    </lineage>
</organism>
<gene>
    <name evidence="4" type="ORF">GQF03_12775</name>
</gene>
<dbReference type="AlphaFoldDB" id="A0A845MGQ1"/>
<evidence type="ECO:0000313" key="4">
    <source>
        <dbReference type="EMBL" id="MZR23203.1"/>
    </source>
</evidence>
<dbReference type="SUPFAM" id="SSF56529">
    <property type="entry name" value="FAH"/>
    <property type="match status" value="1"/>
</dbReference>
<dbReference type="GO" id="GO:0019752">
    <property type="term" value="P:carboxylic acid metabolic process"/>
    <property type="evidence" value="ECO:0007669"/>
    <property type="project" value="UniProtKB-ARBA"/>
</dbReference>
<comment type="caution">
    <text evidence="4">The sequence shown here is derived from an EMBL/GenBank/DDBJ whole genome shotgun (WGS) entry which is preliminary data.</text>
</comment>
<dbReference type="OrthoDB" id="5197601at2"/>
<comment type="similarity">
    <text evidence="1">Belongs to the FAH family.</text>
</comment>
<protein>
    <submittedName>
        <fullName evidence="4">5-oxopent-3-ene-1,2,5-tricarboxylate decarboxylase</fullName>
    </submittedName>
</protein>
<proteinExistence type="inferred from homology"/>
<evidence type="ECO:0000256" key="1">
    <source>
        <dbReference type="ARBA" id="ARBA00010211"/>
    </source>
</evidence>
<accession>A0A845MGQ1</accession>
<feature type="domain" description="Fumarylacetoacetase-like C-terminal" evidence="3">
    <location>
        <begin position="77"/>
        <end position="282"/>
    </location>
</feature>
<keyword evidence="2" id="KW-0479">Metal-binding</keyword>
<dbReference type="InterPro" id="IPR051121">
    <property type="entry name" value="FAH"/>
</dbReference>
<dbReference type="EMBL" id="WTVA01000014">
    <property type="protein sequence ID" value="MZR23203.1"/>
    <property type="molecule type" value="Genomic_DNA"/>
</dbReference>
<dbReference type="PANTHER" id="PTHR42796:SF4">
    <property type="entry name" value="FUMARYLACETOACETATE HYDROLASE DOMAIN-CONTAINING PROTEIN 2A"/>
    <property type="match status" value="1"/>
</dbReference>
<dbReference type="FunFam" id="3.90.850.10:FF:000002">
    <property type="entry name" value="2-hydroxyhepta-2,4-diene-1,7-dioate isomerase"/>
    <property type="match status" value="1"/>
</dbReference>
<dbReference type="RefSeq" id="WP_161339668.1">
    <property type="nucleotide sequence ID" value="NZ_JBHSDG010000003.1"/>
</dbReference>
<dbReference type="Pfam" id="PF01557">
    <property type="entry name" value="FAA_hydrolase"/>
    <property type="match status" value="1"/>
</dbReference>
<dbReference type="PANTHER" id="PTHR42796">
    <property type="entry name" value="FUMARYLACETOACETATE HYDROLASE DOMAIN-CONTAINING PROTEIN 2A-RELATED"/>
    <property type="match status" value="1"/>
</dbReference>